<evidence type="ECO:0000256" key="5">
    <source>
        <dbReference type="ARBA" id="ARBA00022989"/>
    </source>
</evidence>
<dbReference type="Gene3D" id="1.20.1070.10">
    <property type="entry name" value="Rhodopsin 7-helix transmembrane proteins"/>
    <property type="match status" value="1"/>
</dbReference>
<feature type="domain" description="G-protein coupled receptors family 1 profile" evidence="11">
    <location>
        <begin position="137"/>
        <end position="176"/>
    </location>
</feature>
<dbReference type="PANTHER" id="PTHR24247:SF228">
    <property type="entry name" value="5-HYDROXYTRYPTAMINE (SEROTONIN) RECEPTOR 2A, ISOFORM B"/>
    <property type="match status" value="1"/>
</dbReference>
<feature type="transmembrane region" description="Helical" evidence="10">
    <location>
        <begin position="122"/>
        <end position="146"/>
    </location>
</feature>
<evidence type="ECO:0000259" key="11">
    <source>
        <dbReference type="PROSITE" id="PS50262"/>
    </source>
</evidence>
<dbReference type="InterPro" id="IPR000276">
    <property type="entry name" value="GPCR_Rhodpsn"/>
</dbReference>
<reference evidence="12" key="1">
    <citation type="submission" date="2020-08" db="EMBL/GenBank/DDBJ databases">
        <title>Genome sequencing and assembly of the red palm weevil Rhynchophorus ferrugineus.</title>
        <authorList>
            <person name="Dias G.B."/>
            <person name="Bergman C.M."/>
            <person name="Manee M."/>
        </authorList>
    </citation>
    <scope>NUCLEOTIDE SEQUENCE</scope>
    <source>
        <strain evidence="12">AA-2017</strain>
        <tissue evidence="12">Whole larva</tissue>
    </source>
</reference>
<comment type="caution">
    <text evidence="12">The sequence shown here is derived from an EMBL/GenBank/DDBJ whole genome shotgun (WGS) entry which is preliminary data.</text>
</comment>
<keyword evidence="4 10" id="KW-0812">Transmembrane</keyword>
<evidence type="ECO:0000256" key="2">
    <source>
        <dbReference type="ARBA" id="ARBA00010663"/>
    </source>
</evidence>
<keyword evidence="6" id="KW-0297">G-protein coupled receptor</keyword>
<dbReference type="GO" id="GO:0051378">
    <property type="term" value="F:serotonin binding"/>
    <property type="evidence" value="ECO:0007669"/>
    <property type="project" value="TreeGrafter"/>
</dbReference>
<dbReference type="GO" id="GO:0045202">
    <property type="term" value="C:synapse"/>
    <property type="evidence" value="ECO:0007669"/>
    <property type="project" value="GOC"/>
</dbReference>
<keyword evidence="8" id="KW-0675">Receptor</keyword>
<accession>A0A834MC11</accession>
<dbReference type="PRINTS" id="PR00237">
    <property type="entry name" value="GPCRRHODOPSN"/>
</dbReference>
<evidence type="ECO:0000256" key="9">
    <source>
        <dbReference type="ARBA" id="ARBA00023224"/>
    </source>
</evidence>
<keyword evidence="13" id="KW-1185">Reference proteome</keyword>
<evidence type="ECO:0000256" key="4">
    <source>
        <dbReference type="ARBA" id="ARBA00022692"/>
    </source>
</evidence>
<dbReference type="Pfam" id="PF00001">
    <property type="entry name" value="7tm_1"/>
    <property type="match status" value="1"/>
</dbReference>
<name>A0A834MC11_RHYFE</name>
<dbReference type="GO" id="GO:0030425">
    <property type="term" value="C:dendrite"/>
    <property type="evidence" value="ECO:0007669"/>
    <property type="project" value="TreeGrafter"/>
</dbReference>
<dbReference type="PROSITE" id="PS50262">
    <property type="entry name" value="G_PROTEIN_RECEP_F1_2"/>
    <property type="match status" value="1"/>
</dbReference>
<evidence type="ECO:0000256" key="8">
    <source>
        <dbReference type="ARBA" id="ARBA00023170"/>
    </source>
</evidence>
<evidence type="ECO:0000313" key="12">
    <source>
        <dbReference type="EMBL" id="KAF7274410.1"/>
    </source>
</evidence>
<protein>
    <recommendedName>
        <fullName evidence="11">G-protein coupled receptors family 1 profile domain-containing protein</fullName>
    </recommendedName>
</protein>
<dbReference type="OrthoDB" id="5859976at2759"/>
<dbReference type="GO" id="GO:0005886">
    <property type="term" value="C:plasma membrane"/>
    <property type="evidence" value="ECO:0007669"/>
    <property type="project" value="UniProtKB-SubCell"/>
</dbReference>
<evidence type="ECO:0000256" key="10">
    <source>
        <dbReference type="SAM" id="Phobius"/>
    </source>
</evidence>
<evidence type="ECO:0000256" key="7">
    <source>
        <dbReference type="ARBA" id="ARBA00023136"/>
    </source>
</evidence>
<dbReference type="SUPFAM" id="SSF81321">
    <property type="entry name" value="Family A G protein-coupled receptor-like"/>
    <property type="match status" value="1"/>
</dbReference>
<dbReference type="GO" id="GO:0007210">
    <property type="term" value="P:serotonin receptor signaling pathway"/>
    <property type="evidence" value="ECO:0007669"/>
    <property type="project" value="TreeGrafter"/>
</dbReference>
<keyword evidence="9" id="KW-0807">Transducer</keyword>
<feature type="transmembrane region" description="Helical" evidence="10">
    <location>
        <begin position="217"/>
        <end position="236"/>
    </location>
</feature>
<dbReference type="InterPro" id="IPR017452">
    <property type="entry name" value="GPCR_Rhodpsn_7TM"/>
</dbReference>
<dbReference type="Proteomes" id="UP000625711">
    <property type="component" value="Unassembled WGS sequence"/>
</dbReference>
<proteinExistence type="inferred from homology"/>
<dbReference type="EMBL" id="JAACXV010012845">
    <property type="protein sequence ID" value="KAF7274410.1"/>
    <property type="molecule type" value="Genomic_DNA"/>
</dbReference>
<evidence type="ECO:0000313" key="13">
    <source>
        <dbReference type="Proteomes" id="UP000625711"/>
    </source>
</evidence>
<dbReference type="GO" id="GO:0007187">
    <property type="term" value="P:G protein-coupled receptor signaling pathway, coupled to cyclic nucleotide second messenger"/>
    <property type="evidence" value="ECO:0007669"/>
    <property type="project" value="TreeGrafter"/>
</dbReference>
<comment type="similarity">
    <text evidence="2">Belongs to the G-protein coupled receptor 1 family.</text>
</comment>
<dbReference type="PANTHER" id="PTHR24247">
    <property type="entry name" value="5-HYDROXYTRYPTAMINE RECEPTOR"/>
    <property type="match status" value="1"/>
</dbReference>
<keyword evidence="7 10" id="KW-0472">Membrane</keyword>
<dbReference type="GO" id="GO:0030594">
    <property type="term" value="F:neurotransmitter receptor activity"/>
    <property type="evidence" value="ECO:0007669"/>
    <property type="project" value="TreeGrafter"/>
</dbReference>
<dbReference type="AlphaFoldDB" id="A0A834MC11"/>
<sequence>MSFGLLPREETLAKCVENITIETSCDYNATTTLQCIIENITYVDFYCERDRYSLHNKFLCTECTSNRTEDILVHFFSENIKQFIVRTPTLNCDLYNRSGEVFWTCNSSTFSETLWTKAHFDWSFLFVAVFIIAGGLGNILVCLAVLLDRRLQNVTNYFLLSLAIADLLVSLFVMPLGAIPGFLAKPRSCRFRIADFLAALIKPIVSNKSKWHPGHLFLLKCIFIDLANFMSVLNLVQRFVELRKHDNFESLKACYVLMNHRDKDNENNTMTSDE</sequence>
<organism evidence="12 13">
    <name type="scientific">Rhynchophorus ferrugineus</name>
    <name type="common">Red palm weevil</name>
    <name type="synonym">Curculio ferrugineus</name>
    <dbReference type="NCBI Taxonomy" id="354439"/>
    <lineage>
        <taxon>Eukaryota</taxon>
        <taxon>Metazoa</taxon>
        <taxon>Ecdysozoa</taxon>
        <taxon>Arthropoda</taxon>
        <taxon>Hexapoda</taxon>
        <taxon>Insecta</taxon>
        <taxon>Pterygota</taxon>
        <taxon>Neoptera</taxon>
        <taxon>Endopterygota</taxon>
        <taxon>Coleoptera</taxon>
        <taxon>Polyphaga</taxon>
        <taxon>Cucujiformia</taxon>
        <taxon>Curculionidae</taxon>
        <taxon>Dryophthorinae</taxon>
        <taxon>Rhynchophorus</taxon>
    </lineage>
</organism>
<feature type="transmembrane region" description="Helical" evidence="10">
    <location>
        <begin position="158"/>
        <end position="183"/>
    </location>
</feature>
<evidence type="ECO:0000256" key="6">
    <source>
        <dbReference type="ARBA" id="ARBA00023040"/>
    </source>
</evidence>
<gene>
    <name evidence="12" type="ORF">GWI33_012932</name>
</gene>
<keyword evidence="3" id="KW-1003">Cell membrane</keyword>
<evidence type="ECO:0000256" key="3">
    <source>
        <dbReference type="ARBA" id="ARBA00022475"/>
    </source>
</evidence>
<evidence type="ECO:0000256" key="1">
    <source>
        <dbReference type="ARBA" id="ARBA00004651"/>
    </source>
</evidence>
<dbReference type="GO" id="GO:0004993">
    <property type="term" value="F:G protein-coupled serotonin receptor activity"/>
    <property type="evidence" value="ECO:0007669"/>
    <property type="project" value="TreeGrafter"/>
</dbReference>
<dbReference type="GO" id="GO:0007268">
    <property type="term" value="P:chemical synaptic transmission"/>
    <property type="evidence" value="ECO:0007669"/>
    <property type="project" value="TreeGrafter"/>
</dbReference>
<comment type="subcellular location">
    <subcellularLocation>
        <location evidence="1">Cell membrane</location>
        <topology evidence="1">Multi-pass membrane protein</topology>
    </subcellularLocation>
</comment>
<keyword evidence="5 10" id="KW-1133">Transmembrane helix</keyword>